<evidence type="ECO:0000313" key="5">
    <source>
        <dbReference type="Proteomes" id="UP000515154"/>
    </source>
</evidence>
<dbReference type="SUPFAM" id="SSF50978">
    <property type="entry name" value="WD40 repeat-like"/>
    <property type="match status" value="1"/>
</dbReference>
<evidence type="ECO:0000256" key="2">
    <source>
        <dbReference type="ARBA" id="ARBA00022737"/>
    </source>
</evidence>
<evidence type="ECO:0000256" key="1">
    <source>
        <dbReference type="ARBA" id="ARBA00022574"/>
    </source>
</evidence>
<dbReference type="Pfam" id="PF00400">
    <property type="entry name" value="WD40"/>
    <property type="match status" value="7"/>
</dbReference>
<dbReference type="InterPro" id="IPR042627">
    <property type="entry name" value="FBXW2"/>
</dbReference>
<dbReference type="PROSITE" id="PS00678">
    <property type="entry name" value="WD_REPEATS_1"/>
    <property type="match status" value="7"/>
</dbReference>
<protein>
    <submittedName>
        <fullName evidence="6">F-box/WD repeat-containing protein 1A</fullName>
    </submittedName>
</protein>
<dbReference type="InterPro" id="IPR001680">
    <property type="entry name" value="WD40_rpt"/>
</dbReference>
<dbReference type="Gene3D" id="1.20.1280.50">
    <property type="match status" value="1"/>
</dbReference>
<keyword evidence="5" id="KW-1185">Reference proteome</keyword>
<dbReference type="FunFam" id="2.130.10.10:FF:000715">
    <property type="entry name" value="F-box protein MET30"/>
    <property type="match status" value="1"/>
</dbReference>
<dbReference type="PANTHER" id="PTHR44436:SF1">
    <property type="entry name" value="F-BOX_WD REPEAT-CONTAINING PROTEIN 2"/>
    <property type="match status" value="1"/>
</dbReference>
<dbReference type="KEGG" id="osn:115210938"/>
<dbReference type="RefSeq" id="XP_029635589.2">
    <property type="nucleotide sequence ID" value="XM_029779729.2"/>
</dbReference>
<dbReference type="Gene3D" id="2.130.10.10">
    <property type="entry name" value="YVTN repeat-like/Quinoprotein amine dehydrogenase"/>
    <property type="match status" value="3"/>
</dbReference>
<dbReference type="SMART" id="SM00320">
    <property type="entry name" value="WD40"/>
    <property type="match status" value="7"/>
</dbReference>
<feature type="repeat" description="WD" evidence="3">
    <location>
        <begin position="579"/>
        <end position="611"/>
    </location>
</feature>
<feature type="repeat" description="WD" evidence="3">
    <location>
        <begin position="451"/>
        <end position="484"/>
    </location>
</feature>
<dbReference type="PROSITE" id="PS50082">
    <property type="entry name" value="WD_REPEATS_2"/>
    <property type="match status" value="7"/>
</dbReference>
<evidence type="ECO:0000259" key="4">
    <source>
        <dbReference type="PROSITE" id="PS50181"/>
    </source>
</evidence>
<dbReference type="InterPro" id="IPR020472">
    <property type="entry name" value="WD40_PAC1"/>
</dbReference>
<feature type="domain" description="F-box" evidence="4">
    <location>
        <begin position="352"/>
        <end position="398"/>
    </location>
</feature>
<dbReference type="Proteomes" id="UP000515154">
    <property type="component" value="Linkage group LG4"/>
</dbReference>
<dbReference type="SMART" id="SM00256">
    <property type="entry name" value="FBOX"/>
    <property type="match status" value="1"/>
</dbReference>
<proteinExistence type="predicted"/>
<keyword evidence="1 3" id="KW-0853">WD repeat</keyword>
<evidence type="ECO:0000256" key="3">
    <source>
        <dbReference type="PROSITE-ProRule" id="PRU00221"/>
    </source>
</evidence>
<organism evidence="5 6">
    <name type="scientific">Octopus sinensis</name>
    <name type="common">East Asian common octopus</name>
    <dbReference type="NCBI Taxonomy" id="2607531"/>
    <lineage>
        <taxon>Eukaryota</taxon>
        <taxon>Metazoa</taxon>
        <taxon>Spiralia</taxon>
        <taxon>Lophotrochozoa</taxon>
        <taxon>Mollusca</taxon>
        <taxon>Cephalopoda</taxon>
        <taxon>Coleoidea</taxon>
        <taxon>Octopodiformes</taxon>
        <taxon>Octopoda</taxon>
        <taxon>Incirrata</taxon>
        <taxon>Octopodidae</taxon>
        <taxon>Octopus</taxon>
    </lineage>
</organism>
<dbReference type="CDD" id="cd00200">
    <property type="entry name" value="WD40"/>
    <property type="match status" value="1"/>
</dbReference>
<dbReference type="PROSITE" id="PS50294">
    <property type="entry name" value="WD_REPEATS_REGION"/>
    <property type="match status" value="7"/>
</dbReference>
<dbReference type="InterPro" id="IPR019775">
    <property type="entry name" value="WD40_repeat_CS"/>
</dbReference>
<dbReference type="PROSITE" id="PS50181">
    <property type="entry name" value="FBOX"/>
    <property type="match status" value="1"/>
</dbReference>
<dbReference type="Pfam" id="PF12937">
    <property type="entry name" value="F-box-like"/>
    <property type="match status" value="1"/>
</dbReference>
<dbReference type="InterPro" id="IPR001810">
    <property type="entry name" value="F-box_dom"/>
</dbReference>
<accession>A0A6P7SB35</accession>
<dbReference type="SUPFAM" id="SSF81383">
    <property type="entry name" value="F-box domain"/>
    <property type="match status" value="1"/>
</dbReference>
<feature type="repeat" description="WD" evidence="3">
    <location>
        <begin position="539"/>
        <end position="578"/>
    </location>
</feature>
<gene>
    <name evidence="6" type="primary">LOC115210938</name>
</gene>
<name>A0A6P7SB35_9MOLL</name>
<dbReference type="AlphaFoldDB" id="A0A6P7SB35"/>
<feature type="repeat" description="WD" evidence="3">
    <location>
        <begin position="493"/>
        <end position="532"/>
    </location>
</feature>
<dbReference type="InterPro" id="IPR036322">
    <property type="entry name" value="WD40_repeat_dom_sf"/>
</dbReference>
<feature type="repeat" description="WD" evidence="3">
    <location>
        <begin position="663"/>
        <end position="702"/>
    </location>
</feature>
<sequence length="737" mass="83573">MKDLLKQSCRGIWNINQQEILMGGFNLDLFKTEFVLVSDIKRGEGKTVRWFSAREDNSNIPIGDRSTKRLNAAMFGSNQNNKLHDSYHSSAQPTFPVLKLHSPSMEKENATFDHETMTNGSLNPEQQSFLKSFGELSCHCSNYSHCHQSNIPSKANSYHQQTTSVRKLSGDPMSQQNQQRNTLNEISHLDIVQRNGESILLHQDCSSQKLQHHPNVLCTSDSSKHSLNNSLLCNDVEPTKQSNAVIENVAITQSSLKSQKSHLPLCIYSRGKLNCVSQKKKISATNSTKYGVSPKRFRKCTEEMGKWFLEFNDEQKNIFLKGLLKGCELPQLHLLSVKMEPNLHRGCPPNCQDIITWLPTNLATKIMSFLDPVTLCRSSQVCKIWRRIGEDPTFWRRFCCQPKWQLSKLAEHKQVINHMSPEGCIQWKRVFAERFRLRNNWLKGRCTVRTFEGHTQGISCIQFDDTRIVSGSSDKTIRVWNIRTNAPWSVQTLVGHSGTVRCLHLEGNRLVSGSSDKTIKVWDLSTQDRWSSIACKVTMVGHLDTVRCLQADDEKLISGSYDKTLKVWDIRTGECKMKLRGHSAAVLCVRFNESKIVSGSADKTIKVWNFDANCIMTLDGHQNAVTCLQFDSTRIVSGSLDCNLKFWDIHTGVCVNTIDWKAAEGHTGVVRCLQADSWRVVSAADDKTIKVWNLETGKRLITLRNHSDGVTCLQFSDFIIVSGSYDKTVKLWDFSCC</sequence>
<dbReference type="PRINTS" id="PR00320">
    <property type="entry name" value="GPROTEINBRPT"/>
</dbReference>
<dbReference type="FunFam" id="2.130.10.10:FF:001203">
    <property type="entry name" value="F-box/WD repeat-containing protein 1A"/>
    <property type="match status" value="2"/>
</dbReference>
<feature type="repeat" description="WD" evidence="3">
    <location>
        <begin position="618"/>
        <end position="657"/>
    </location>
</feature>
<keyword evidence="2" id="KW-0677">Repeat</keyword>
<dbReference type="InterPro" id="IPR015943">
    <property type="entry name" value="WD40/YVTN_repeat-like_dom_sf"/>
</dbReference>
<feature type="repeat" description="WD" evidence="3">
    <location>
        <begin position="703"/>
        <end position="737"/>
    </location>
</feature>
<evidence type="ECO:0000313" key="6">
    <source>
        <dbReference type="RefSeq" id="XP_029635589.2"/>
    </source>
</evidence>
<reference evidence="6" key="1">
    <citation type="submission" date="2025-08" db="UniProtKB">
        <authorList>
            <consortium name="RefSeq"/>
        </authorList>
    </citation>
    <scope>IDENTIFICATION</scope>
</reference>
<dbReference type="InterPro" id="IPR036047">
    <property type="entry name" value="F-box-like_dom_sf"/>
</dbReference>
<dbReference type="PANTHER" id="PTHR44436">
    <property type="entry name" value="F-BOX/WD REPEAT-CONTAINING PROTEIN 2"/>
    <property type="match status" value="1"/>
</dbReference>